<evidence type="ECO:0000256" key="1">
    <source>
        <dbReference type="SAM" id="MobiDB-lite"/>
    </source>
</evidence>
<gene>
    <name evidence="2" type="ORF">HA039_28885</name>
</gene>
<proteinExistence type="predicted"/>
<accession>A0A6G9H5H7</accession>
<reference evidence="2 3" key="1">
    <citation type="submission" date="2020-03" db="EMBL/GenBank/DDBJ databases">
        <title>A novel species.</title>
        <authorList>
            <person name="Gao J."/>
        </authorList>
    </citation>
    <scope>NUCLEOTIDE SEQUENCE [LARGE SCALE GENOMIC DNA]</scope>
    <source>
        <strain evidence="2 3">QMT-12</strain>
    </source>
</reference>
<dbReference type="EMBL" id="CP050177">
    <property type="protein sequence ID" value="QIQ05782.1"/>
    <property type="molecule type" value="Genomic_DNA"/>
</dbReference>
<feature type="compositionally biased region" description="Basic and acidic residues" evidence="1">
    <location>
        <begin position="331"/>
        <end position="342"/>
    </location>
</feature>
<organism evidence="2 3">
    <name type="scientific">Streptomyces liangshanensis</name>
    <dbReference type="NCBI Taxonomy" id="2717324"/>
    <lineage>
        <taxon>Bacteria</taxon>
        <taxon>Bacillati</taxon>
        <taxon>Actinomycetota</taxon>
        <taxon>Actinomycetes</taxon>
        <taxon>Kitasatosporales</taxon>
        <taxon>Streptomycetaceae</taxon>
        <taxon>Streptomyces</taxon>
    </lineage>
</organism>
<name>A0A6G9H5H7_9ACTN</name>
<protein>
    <submittedName>
        <fullName evidence="2">Uncharacterized protein</fullName>
    </submittedName>
</protein>
<sequence>MTAFLTIILGLLVVIVGLVVAWPWWVWPASLVLLLLFGAVTQKVLTREPDGFPLEYSLEPDFPTPVVHRQEHRVTYVALPSSVPDYDFSFSATVRWVLLDAPDDAPHINPGGLAVDAVLRRAREVTVRQPPTRSALVQHQLDGCLGIMEADPTGRVLAMAQDVTLNLPDPDRERLTKLSNVRKDEDLWEHERNYERNKRAYLGEDVLKDPGSAVVWWLAKNDDQVEGTVDRIGLLASLSAAANNGPVHPEFQHLVDPPTVGPGGDEPLTSVGGLADPFEAGSADGPGPAEPLGPESLDGLLEWLGFDESDPDLLLFAVRLAELVEAHEKPEAAEAIRQHFEPAEPDEPDQPDKPDQATEDNPPA</sequence>
<dbReference type="AlphaFoldDB" id="A0A6G9H5H7"/>
<feature type="region of interest" description="Disordered" evidence="1">
    <location>
        <begin position="255"/>
        <end position="294"/>
    </location>
</feature>
<dbReference type="Proteomes" id="UP000501179">
    <property type="component" value="Chromosome"/>
</dbReference>
<dbReference type="KEGG" id="slia:HA039_28885"/>
<evidence type="ECO:0000313" key="2">
    <source>
        <dbReference type="EMBL" id="QIQ05782.1"/>
    </source>
</evidence>
<keyword evidence="3" id="KW-1185">Reference proteome</keyword>
<evidence type="ECO:0000313" key="3">
    <source>
        <dbReference type="Proteomes" id="UP000501179"/>
    </source>
</evidence>
<dbReference type="RefSeq" id="WP_167034265.1">
    <property type="nucleotide sequence ID" value="NZ_CP050177.1"/>
</dbReference>
<feature type="region of interest" description="Disordered" evidence="1">
    <location>
        <begin position="331"/>
        <end position="364"/>
    </location>
</feature>